<name>A0A9N9JU07_9GLOM</name>
<dbReference type="Proteomes" id="UP000789405">
    <property type="component" value="Unassembled WGS sequence"/>
</dbReference>
<protein>
    <submittedName>
        <fullName evidence="2">11886_t:CDS:1</fullName>
    </submittedName>
</protein>
<evidence type="ECO:0000313" key="2">
    <source>
        <dbReference type="EMBL" id="CAG8796060.1"/>
    </source>
</evidence>
<feature type="domain" description="Protein kinase" evidence="1">
    <location>
        <begin position="1"/>
        <end position="125"/>
    </location>
</feature>
<dbReference type="PROSITE" id="PS50011">
    <property type="entry name" value="PROTEIN_KINASE_DOM"/>
    <property type="match status" value="1"/>
</dbReference>
<proteinExistence type="predicted"/>
<dbReference type="EMBL" id="CAJVPY010031020">
    <property type="protein sequence ID" value="CAG8796060.1"/>
    <property type="molecule type" value="Genomic_DNA"/>
</dbReference>
<dbReference type="PANTHER" id="PTHR27003:SF471">
    <property type="entry name" value="VASCULAR ENDOTHELIAL GROWTH FACTOR RECEPTOR 2 (VEGFR2)-RELATED"/>
    <property type="match status" value="1"/>
</dbReference>
<dbReference type="Pfam" id="PF07714">
    <property type="entry name" value="PK_Tyr_Ser-Thr"/>
    <property type="match status" value="1"/>
</dbReference>
<dbReference type="SUPFAM" id="SSF56112">
    <property type="entry name" value="Protein kinase-like (PK-like)"/>
    <property type="match status" value="1"/>
</dbReference>
<sequence>MSSLNQIDLNDFSDKESIYKNINMEIFKTKWKSLKLDAVIKNFFENNSEFQNEFNIISNLRVSHPNIITFYGCCSDNPLNLVFEYADQGNLREYLKDKFDSITWNDKLKLCKDITRGLHFLHNRD</sequence>
<dbReference type="GO" id="GO:0005886">
    <property type="term" value="C:plasma membrane"/>
    <property type="evidence" value="ECO:0007669"/>
    <property type="project" value="TreeGrafter"/>
</dbReference>
<dbReference type="GO" id="GO:0005524">
    <property type="term" value="F:ATP binding"/>
    <property type="evidence" value="ECO:0007669"/>
    <property type="project" value="InterPro"/>
</dbReference>
<dbReference type="OrthoDB" id="10261027at2759"/>
<feature type="non-terminal residue" evidence="2">
    <location>
        <position position="125"/>
    </location>
</feature>
<comment type="caution">
    <text evidence="2">The sequence shown here is derived from an EMBL/GenBank/DDBJ whole genome shotgun (WGS) entry which is preliminary data.</text>
</comment>
<dbReference type="Gene3D" id="1.10.510.10">
    <property type="entry name" value="Transferase(Phosphotransferase) domain 1"/>
    <property type="match status" value="1"/>
</dbReference>
<dbReference type="InterPro" id="IPR045272">
    <property type="entry name" value="ANXUR1/2-like"/>
</dbReference>
<dbReference type="AlphaFoldDB" id="A0A9N9JU07"/>
<dbReference type="GO" id="GO:0004714">
    <property type="term" value="F:transmembrane receptor protein tyrosine kinase activity"/>
    <property type="evidence" value="ECO:0007669"/>
    <property type="project" value="InterPro"/>
</dbReference>
<evidence type="ECO:0000313" key="3">
    <source>
        <dbReference type="Proteomes" id="UP000789405"/>
    </source>
</evidence>
<gene>
    <name evidence="2" type="ORF">DERYTH_LOCUS22403</name>
</gene>
<evidence type="ECO:0000259" key="1">
    <source>
        <dbReference type="PROSITE" id="PS50011"/>
    </source>
</evidence>
<reference evidence="2" key="1">
    <citation type="submission" date="2021-06" db="EMBL/GenBank/DDBJ databases">
        <authorList>
            <person name="Kallberg Y."/>
            <person name="Tangrot J."/>
            <person name="Rosling A."/>
        </authorList>
    </citation>
    <scope>NUCLEOTIDE SEQUENCE</scope>
    <source>
        <strain evidence="2">MA453B</strain>
    </source>
</reference>
<dbReference type="InterPro" id="IPR001245">
    <property type="entry name" value="Ser-Thr/Tyr_kinase_cat_dom"/>
</dbReference>
<keyword evidence="3" id="KW-1185">Reference proteome</keyword>
<dbReference type="InterPro" id="IPR000719">
    <property type="entry name" value="Prot_kinase_dom"/>
</dbReference>
<accession>A0A9N9JU07</accession>
<dbReference type="PANTHER" id="PTHR27003">
    <property type="entry name" value="OS07G0166700 PROTEIN"/>
    <property type="match status" value="1"/>
</dbReference>
<dbReference type="InterPro" id="IPR011009">
    <property type="entry name" value="Kinase-like_dom_sf"/>
</dbReference>
<organism evidence="2 3">
    <name type="scientific">Dentiscutata erythropus</name>
    <dbReference type="NCBI Taxonomy" id="1348616"/>
    <lineage>
        <taxon>Eukaryota</taxon>
        <taxon>Fungi</taxon>
        <taxon>Fungi incertae sedis</taxon>
        <taxon>Mucoromycota</taxon>
        <taxon>Glomeromycotina</taxon>
        <taxon>Glomeromycetes</taxon>
        <taxon>Diversisporales</taxon>
        <taxon>Gigasporaceae</taxon>
        <taxon>Dentiscutata</taxon>
    </lineage>
</organism>